<sequence>MNLAYTERPLDVRESLTIKFFVDAIRDGDTQVSTRLMDFADLKSALAYSMKYEASKIVSQISIHARPIRIEVNTGKENDEKFESLFLRLKFIGQTWGWEEKRPSTESERDLLEVL</sequence>
<comment type="caution">
    <text evidence="1">The sequence shown here is derived from an EMBL/GenBank/DDBJ whole genome shotgun (WGS) entry which is preliminary data.</text>
</comment>
<evidence type="ECO:0000313" key="1">
    <source>
        <dbReference type="EMBL" id="GBN22573.1"/>
    </source>
</evidence>
<evidence type="ECO:0000313" key="2">
    <source>
        <dbReference type="Proteomes" id="UP000499080"/>
    </source>
</evidence>
<proteinExistence type="predicted"/>
<protein>
    <submittedName>
        <fullName evidence="1">Uncharacterized protein</fullName>
    </submittedName>
</protein>
<dbReference type="AlphaFoldDB" id="A0A4Y2M7V2"/>
<reference evidence="1 2" key="1">
    <citation type="journal article" date="2019" name="Sci. Rep.">
        <title>Orb-weaving spider Araneus ventricosus genome elucidates the spidroin gene catalogue.</title>
        <authorList>
            <person name="Kono N."/>
            <person name="Nakamura H."/>
            <person name="Ohtoshi R."/>
            <person name="Moran D.A.P."/>
            <person name="Shinohara A."/>
            <person name="Yoshida Y."/>
            <person name="Fujiwara M."/>
            <person name="Mori M."/>
            <person name="Tomita M."/>
            <person name="Arakawa K."/>
        </authorList>
    </citation>
    <scope>NUCLEOTIDE SEQUENCE [LARGE SCALE GENOMIC DNA]</scope>
</reference>
<dbReference type="EMBL" id="BGPR01006879">
    <property type="protein sequence ID" value="GBN22573.1"/>
    <property type="molecule type" value="Genomic_DNA"/>
</dbReference>
<name>A0A4Y2M7V2_ARAVE</name>
<dbReference type="OrthoDB" id="6472424at2759"/>
<keyword evidence="2" id="KW-1185">Reference proteome</keyword>
<accession>A0A4Y2M7V2</accession>
<organism evidence="1 2">
    <name type="scientific">Araneus ventricosus</name>
    <name type="common">Orbweaver spider</name>
    <name type="synonym">Epeira ventricosa</name>
    <dbReference type="NCBI Taxonomy" id="182803"/>
    <lineage>
        <taxon>Eukaryota</taxon>
        <taxon>Metazoa</taxon>
        <taxon>Ecdysozoa</taxon>
        <taxon>Arthropoda</taxon>
        <taxon>Chelicerata</taxon>
        <taxon>Arachnida</taxon>
        <taxon>Araneae</taxon>
        <taxon>Araneomorphae</taxon>
        <taxon>Entelegynae</taxon>
        <taxon>Araneoidea</taxon>
        <taxon>Araneidae</taxon>
        <taxon>Araneus</taxon>
    </lineage>
</organism>
<gene>
    <name evidence="1" type="ORF">AVEN_56246_1</name>
</gene>
<dbReference type="Proteomes" id="UP000499080">
    <property type="component" value="Unassembled WGS sequence"/>
</dbReference>